<feature type="transmembrane region" description="Helical" evidence="7">
    <location>
        <begin position="60"/>
        <end position="80"/>
    </location>
</feature>
<dbReference type="Gene3D" id="3.30.240.20">
    <property type="entry name" value="bsu07140 like domains"/>
    <property type="match status" value="2"/>
</dbReference>
<dbReference type="Pfam" id="PF04239">
    <property type="entry name" value="DUF421"/>
    <property type="match status" value="1"/>
</dbReference>
<dbReference type="AlphaFoldDB" id="C7XV10"/>
<dbReference type="STRING" id="575594.HMPREF0501_00526"/>
<evidence type="ECO:0000256" key="4">
    <source>
        <dbReference type="ARBA" id="ARBA00022692"/>
    </source>
</evidence>
<dbReference type="OrthoDB" id="9778331at2"/>
<feature type="transmembrane region" description="Helical" evidence="7">
    <location>
        <begin position="6"/>
        <end position="25"/>
    </location>
</feature>
<sequence length="213" mass="24060">MDNTYLLITLKFALGMLCLILQINLLGKGNLAPTSALDQVQNYILGAIIGGIIYDNDISIVEFILVLLIWTVIVLILRYVKEHNRWVRIAIDGQPQLLIKNGHVLVDNCIRSGMSANDLMFRLRSQGIYEVARVKSGILEQNGQLVVIENNEHDVKFPLISDGQLNTDILELIHRDAQWVEQQITAAGYHGLDDIYLGEYLHGELRLVGYPKR</sequence>
<keyword evidence="11" id="KW-1185">Reference proteome</keyword>
<dbReference type="HOGENOM" id="CLU_077149_4_0_9"/>
<dbReference type="eggNOG" id="COG2323">
    <property type="taxonomic scope" value="Bacteria"/>
</dbReference>
<name>C7XV10_9LACO</name>
<feature type="domain" description="YetF C-terminal" evidence="8">
    <location>
        <begin position="83"/>
        <end position="200"/>
    </location>
</feature>
<dbReference type="PANTHER" id="PTHR34582">
    <property type="entry name" value="UPF0702 TRANSMEMBRANE PROTEIN YCAP"/>
    <property type="match status" value="1"/>
</dbReference>
<evidence type="ECO:0000256" key="7">
    <source>
        <dbReference type="SAM" id="Phobius"/>
    </source>
</evidence>
<keyword evidence="6 7" id="KW-0472">Membrane</keyword>
<evidence type="ECO:0000256" key="3">
    <source>
        <dbReference type="ARBA" id="ARBA00022475"/>
    </source>
</evidence>
<proteinExistence type="inferred from homology"/>
<dbReference type="RefSeq" id="WP_006916317.1">
    <property type="nucleotide sequence ID" value="NZ_GG698802.1"/>
</dbReference>
<dbReference type="InterPro" id="IPR023090">
    <property type="entry name" value="UPF0702_alpha/beta_dom_sf"/>
</dbReference>
<dbReference type="Pfam" id="PF20730">
    <property type="entry name" value="YetF_N"/>
    <property type="match status" value="1"/>
</dbReference>
<evidence type="ECO:0000256" key="6">
    <source>
        <dbReference type="ARBA" id="ARBA00023136"/>
    </source>
</evidence>
<keyword evidence="5 7" id="KW-1133">Transmembrane helix</keyword>
<dbReference type="EMBL" id="GG698802">
    <property type="protein sequence ID" value="EEU31121.1"/>
    <property type="molecule type" value="Genomic_DNA"/>
</dbReference>
<evidence type="ECO:0000313" key="11">
    <source>
        <dbReference type="Proteomes" id="UP000003987"/>
    </source>
</evidence>
<keyword evidence="3" id="KW-1003">Cell membrane</keyword>
<reference evidence="10 11" key="1">
    <citation type="submission" date="2009-06" db="EMBL/GenBank/DDBJ databases">
        <title>The Genome Sequence of Lactobacillus coleohominis strain 101-4-CHN.</title>
        <authorList>
            <consortium name="The Broad Institute Genome Sequencing Platform"/>
            <person name="Ward D."/>
            <person name="Young S.K."/>
            <person name="Zeng Q."/>
            <person name="Koehrsen M."/>
            <person name="Alvarado L."/>
            <person name="Berlin A."/>
            <person name="Borenstein D."/>
            <person name="Chen Z."/>
            <person name="Engels R."/>
            <person name="Freedman E."/>
            <person name="Gellesch M."/>
            <person name="Goldberg J."/>
            <person name="Griggs A."/>
            <person name="Gujja S."/>
            <person name="Heiman D."/>
            <person name="Hepburn T."/>
            <person name="Howarth C."/>
            <person name="Jen D."/>
            <person name="Larson L."/>
            <person name="Lewis B."/>
            <person name="Mehta T."/>
            <person name="Park D."/>
            <person name="Pearson M."/>
            <person name="Roberts A."/>
            <person name="Saif S."/>
            <person name="Shea T."/>
            <person name="Shenoy N."/>
            <person name="Sisk P."/>
            <person name="Stolte C."/>
            <person name="Sykes S."/>
            <person name="Walk T."/>
            <person name="White J."/>
            <person name="Yandava C."/>
            <person name="Liu Y."/>
            <person name="Xu Q."/>
            <person name="Lander E."/>
            <person name="Nusbaum C."/>
            <person name="Galagan J."/>
            <person name="Birren B."/>
        </authorList>
    </citation>
    <scope>NUCLEOTIDE SEQUENCE [LARGE SCALE GENOMIC DNA]</scope>
    <source>
        <strain evidence="10 11">101-4-CHN</strain>
    </source>
</reference>
<evidence type="ECO:0000256" key="2">
    <source>
        <dbReference type="ARBA" id="ARBA00006448"/>
    </source>
</evidence>
<evidence type="ECO:0000256" key="5">
    <source>
        <dbReference type="ARBA" id="ARBA00022989"/>
    </source>
</evidence>
<protein>
    <recommendedName>
        <fullName evidence="12">DUF421 domain-containing protein</fullName>
    </recommendedName>
</protein>
<dbReference type="Proteomes" id="UP000003987">
    <property type="component" value="Unassembled WGS sequence"/>
</dbReference>
<evidence type="ECO:0000259" key="8">
    <source>
        <dbReference type="Pfam" id="PF04239"/>
    </source>
</evidence>
<evidence type="ECO:0000256" key="1">
    <source>
        <dbReference type="ARBA" id="ARBA00004651"/>
    </source>
</evidence>
<gene>
    <name evidence="10" type="ORF">HMPREF0501_00526</name>
</gene>
<dbReference type="GO" id="GO:0005886">
    <property type="term" value="C:plasma membrane"/>
    <property type="evidence" value="ECO:0007669"/>
    <property type="project" value="UniProtKB-SubCell"/>
</dbReference>
<evidence type="ECO:0008006" key="12">
    <source>
        <dbReference type="Google" id="ProtNLM"/>
    </source>
</evidence>
<comment type="similarity">
    <text evidence="2">Belongs to the UPF0702 family.</text>
</comment>
<dbReference type="InterPro" id="IPR048454">
    <property type="entry name" value="YetF_N"/>
</dbReference>
<dbReference type="PANTHER" id="PTHR34582:SF6">
    <property type="entry name" value="UPF0702 TRANSMEMBRANE PROTEIN YCAP"/>
    <property type="match status" value="1"/>
</dbReference>
<comment type="subcellular location">
    <subcellularLocation>
        <location evidence="1">Cell membrane</location>
        <topology evidence="1">Multi-pass membrane protein</topology>
    </subcellularLocation>
</comment>
<feature type="domain" description="YetF-like N-terminal transmembrane" evidence="9">
    <location>
        <begin position="5"/>
        <end position="80"/>
    </location>
</feature>
<evidence type="ECO:0000313" key="10">
    <source>
        <dbReference type="EMBL" id="EEU31121.1"/>
    </source>
</evidence>
<keyword evidence="4 7" id="KW-0812">Transmembrane</keyword>
<accession>C7XV10</accession>
<organism evidence="10 11">
    <name type="scientific">Limosilactobacillus coleohominis 101-4-CHN</name>
    <dbReference type="NCBI Taxonomy" id="575594"/>
    <lineage>
        <taxon>Bacteria</taxon>
        <taxon>Bacillati</taxon>
        <taxon>Bacillota</taxon>
        <taxon>Bacilli</taxon>
        <taxon>Lactobacillales</taxon>
        <taxon>Lactobacillaceae</taxon>
        <taxon>Limosilactobacillus</taxon>
    </lineage>
</organism>
<dbReference type="InterPro" id="IPR007353">
    <property type="entry name" value="DUF421"/>
</dbReference>
<evidence type="ECO:0000259" key="9">
    <source>
        <dbReference type="Pfam" id="PF20730"/>
    </source>
</evidence>